<accession>A0A9P1CDI2</accession>
<sequence>MAILAHMDAARDDLKFASCLQTISEDSELSLSTDCSEASGEDSPVSLDTAEALLIFDWDDTLLPTSWISQQGWLNVSGDLVDRPDEIILTREQQVLLQELEVKVEQTLLTAMTHGRVVIVTNAADGWIETSCAAFMPGLRPLLDEIDLLSARSAYEGLGSDCPMEWKRRAFSDVLAAAFEYDEGRPNVISIGDSVYEQAALAFATKRIPNCRSKTLKLLESPDIRQLIEEHDLLFHHLDIAVAHEDHLDLEVAPEMAGTNSA</sequence>
<dbReference type="AlphaFoldDB" id="A0A9P1CDI2"/>
<dbReference type="OrthoDB" id="166018at2759"/>
<organism evidence="1">
    <name type="scientific">Cladocopium goreaui</name>
    <dbReference type="NCBI Taxonomy" id="2562237"/>
    <lineage>
        <taxon>Eukaryota</taxon>
        <taxon>Sar</taxon>
        <taxon>Alveolata</taxon>
        <taxon>Dinophyceae</taxon>
        <taxon>Suessiales</taxon>
        <taxon>Symbiodiniaceae</taxon>
        <taxon>Cladocopium</taxon>
    </lineage>
</organism>
<dbReference type="PANTHER" id="PTHR38899:SF1">
    <property type="entry name" value="PROTEIN KINASE"/>
    <property type="match status" value="1"/>
</dbReference>
<evidence type="ECO:0000313" key="1">
    <source>
        <dbReference type="EMBL" id="CAI3989595.1"/>
    </source>
</evidence>
<gene>
    <name evidence="1" type="ORF">C1SCF055_LOCUS16659</name>
</gene>
<reference evidence="1" key="1">
    <citation type="submission" date="2022-10" db="EMBL/GenBank/DDBJ databases">
        <authorList>
            <person name="Chen Y."/>
            <person name="Dougan E. K."/>
            <person name="Chan C."/>
            <person name="Rhodes N."/>
            <person name="Thang M."/>
        </authorList>
    </citation>
    <scope>NUCLEOTIDE SEQUENCE</scope>
</reference>
<evidence type="ECO:0000313" key="3">
    <source>
        <dbReference type="Proteomes" id="UP001152797"/>
    </source>
</evidence>
<comment type="caution">
    <text evidence="1">The sequence shown here is derived from an EMBL/GenBank/DDBJ whole genome shotgun (WGS) entry which is preliminary data.</text>
</comment>
<name>A0A9P1CDI2_9DINO</name>
<dbReference type="EMBL" id="CAMXCT020001387">
    <property type="protein sequence ID" value="CAL1142970.1"/>
    <property type="molecule type" value="Genomic_DNA"/>
</dbReference>
<evidence type="ECO:0000313" key="2">
    <source>
        <dbReference type="EMBL" id="CAL1142970.1"/>
    </source>
</evidence>
<dbReference type="EMBL" id="CAMXCT010001387">
    <property type="protein sequence ID" value="CAI3989595.1"/>
    <property type="molecule type" value="Genomic_DNA"/>
</dbReference>
<reference evidence="2" key="2">
    <citation type="submission" date="2024-04" db="EMBL/GenBank/DDBJ databases">
        <authorList>
            <person name="Chen Y."/>
            <person name="Shah S."/>
            <person name="Dougan E. K."/>
            <person name="Thang M."/>
            <person name="Chan C."/>
        </authorList>
    </citation>
    <scope>NUCLEOTIDE SEQUENCE [LARGE SCALE GENOMIC DNA]</scope>
</reference>
<dbReference type="Proteomes" id="UP001152797">
    <property type="component" value="Unassembled WGS sequence"/>
</dbReference>
<dbReference type="EMBL" id="CAMXCT030001387">
    <property type="protein sequence ID" value="CAL4776907.1"/>
    <property type="molecule type" value="Genomic_DNA"/>
</dbReference>
<protein>
    <submittedName>
        <fullName evidence="1">Uncharacterized protein</fullName>
    </submittedName>
</protein>
<keyword evidence="3" id="KW-1185">Reference proteome</keyword>
<dbReference type="PANTHER" id="PTHR38899">
    <property type="entry name" value="DOMAIN OOKINETE PROTEIN, PUTATIVE-RELATED"/>
    <property type="match status" value="1"/>
</dbReference>
<proteinExistence type="predicted"/>